<feature type="domain" description="Putative Se/S carrier protein-like" evidence="1">
    <location>
        <begin position="10"/>
        <end position="63"/>
    </location>
</feature>
<reference evidence="3" key="1">
    <citation type="submission" date="2016-10" db="EMBL/GenBank/DDBJ databases">
        <authorList>
            <person name="de Groot N.N."/>
        </authorList>
    </citation>
    <scope>NUCLEOTIDE SEQUENCE [LARGE SCALE GENOMIC DNA]</scope>
    <source>
        <strain evidence="3">KHGC19</strain>
    </source>
</reference>
<keyword evidence="5" id="KW-1185">Reference proteome</keyword>
<dbReference type="RefSeq" id="WP_078687070.1">
    <property type="nucleotide sequence ID" value="NZ_FNWT01000002.1"/>
</dbReference>
<evidence type="ECO:0000313" key="3">
    <source>
        <dbReference type="EMBL" id="SER62901.1"/>
    </source>
</evidence>
<proteinExistence type="predicted"/>
<name>A0A1H9QQN2_9ACTN</name>
<dbReference type="Proteomes" id="UP000199128">
    <property type="component" value="Unassembled WGS sequence"/>
</dbReference>
<organism evidence="3 4">
    <name type="scientific">Parafannyhessea umbonata</name>
    <dbReference type="NCBI Taxonomy" id="604330"/>
    <lineage>
        <taxon>Bacteria</taxon>
        <taxon>Bacillati</taxon>
        <taxon>Actinomycetota</taxon>
        <taxon>Coriobacteriia</taxon>
        <taxon>Coriobacteriales</taxon>
        <taxon>Atopobiaceae</taxon>
        <taxon>Parafannyhessea</taxon>
    </lineage>
</organism>
<evidence type="ECO:0000313" key="4">
    <source>
        <dbReference type="Proteomes" id="UP000199128"/>
    </source>
</evidence>
<dbReference type="EMBL" id="FOGP01000006">
    <property type="protein sequence ID" value="SER62901.1"/>
    <property type="molecule type" value="Genomic_DNA"/>
</dbReference>
<evidence type="ECO:0000313" key="5">
    <source>
        <dbReference type="Proteomes" id="UP000199135"/>
    </source>
</evidence>
<dbReference type="EMBL" id="FNWT01000002">
    <property type="protein sequence ID" value="SEH44045.1"/>
    <property type="molecule type" value="Genomic_DNA"/>
</dbReference>
<evidence type="ECO:0000313" key="2">
    <source>
        <dbReference type="EMBL" id="SEH44045.1"/>
    </source>
</evidence>
<sequence>MARRLRRRAVAAFDSTHEALECERCCREAGVLGRIIPTPTAIRADCGLAWSMPPEEREAFEELAPGRFSFAGVYDLEL</sequence>
<dbReference type="Proteomes" id="UP000199135">
    <property type="component" value="Unassembled WGS sequence"/>
</dbReference>
<dbReference type="AlphaFoldDB" id="A0A1H9QQN2"/>
<accession>A0A1H9QQN2</accession>
<reference evidence="4 5" key="2">
    <citation type="submission" date="2016-10" db="EMBL/GenBank/DDBJ databases">
        <authorList>
            <person name="Varghese N."/>
            <person name="Submissions S."/>
        </authorList>
    </citation>
    <scope>NUCLEOTIDE SEQUENCE [LARGE SCALE GENOMIC DNA]</scope>
    <source>
        <strain evidence="4">KHGC19</strain>
        <strain evidence="2 5">WCP15</strain>
    </source>
</reference>
<dbReference type="InterPro" id="IPR021778">
    <property type="entry name" value="Se/S_carrier-like"/>
</dbReference>
<dbReference type="Pfam" id="PF11823">
    <property type="entry name" value="Se_S_carrier"/>
    <property type="match status" value="1"/>
</dbReference>
<evidence type="ECO:0000259" key="1">
    <source>
        <dbReference type="Pfam" id="PF11823"/>
    </source>
</evidence>
<gene>
    <name evidence="3" type="ORF">SAMN05216446_1496</name>
    <name evidence="2" type="ORF">SAMN05216447_102192</name>
</gene>
<protein>
    <recommendedName>
        <fullName evidence="1">Putative Se/S carrier protein-like domain-containing protein</fullName>
    </recommendedName>
</protein>